<feature type="compositionally biased region" description="Polar residues" evidence="1">
    <location>
        <begin position="12"/>
        <end position="22"/>
    </location>
</feature>
<dbReference type="Proteomes" id="UP000218437">
    <property type="component" value="Chromosome"/>
</dbReference>
<reference evidence="3 4" key="1">
    <citation type="submission" date="2017-09" db="EMBL/GenBank/DDBJ databases">
        <title>Complete genome sequence of Janthinobacterium svalbardensis PAMC 27463.</title>
        <authorList>
            <person name="Cho Y.-J."/>
            <person name="Cho A."/>
            <person name="Kim O.-S."/>
            <person name="Lee J.-I."/>
        </authorList>
    </citation>
    <scope>NUCLEOTIDE SEQUENCE [LARGE SCALE GENOMIC DNA]</scope>
    <source>
        <strain evidence="3 4">PAMC 27463</strain>
    </source>
</reference>
<protein>
    <recommendedName>
        <fullName evidence="2">DUF4123 domain-containing protein</fullName>
    </recommendedName>
</protein>
<accession>A0A290WW47</accession>
<evidence type="ECO:0000313" key="4">
    <source>
        <dbReference type="Proteomes" id="UP000218437"/>
    </source>
</evidence>
<name>A0A290WW47_9BURK</name>
<evidence type="ECO:0000259" key="2">
    <source>
        <dbReference type="Pfam" id="PF13503"/>
    </source>
</evidence>
<feature type="region of interest" description="Disordered" evidence="1">
    <location>
        <begin position="1"/>
        <end position="22"/>
    </location>
</feature>
<sequence>MPRRRERPVSNDKVSSPALSSAGVSTARADEVLYNVARGYDRTVVLIDQFIDNPLREVIEALSPPAASVLLDDPIFEDDLQRAPMLLALSNKLPEHYALVEYSLKLAQEQHAEPGAVPRICAWLFSHATLERLRSAMLARLNVRYPSGDAVYLRYFDPRVLPHLARLLPPSTAGVPGRSSFADLLGPVERWCQLDRDGQLIQHGNAQPVPAVQDVSLRIDERTRQAMGRIEQINLVVRILHARQTTIGPGVDAQIDHHLVHSASAGLEQPDDQIAYAWRAVEHGQAFTLHPALGELMRMAATQGLPLDIVLNARLHSLA</sequence>
<dbReference type="AlphaFoldDB" id="A0A290WW47"/>
<dbReference type="InterPro" id="IPR025391">
    <property type="entry name" value="DUF4123"/>
</dbReference>
<evidence type="ECO:0000313" key="3">
    <source>
        <dbReference type="EMBL" id="ATD61135.1"/>
    </source>
</evidence>
<gene>
    <name evidence="3" type="ORF">CNX70_13900</name>
</gene>
<proteinExistence type="predicted"/>
<feature type="domain" description="DUF4123" evidence="2">
    <location>
        <begin position="45"/>
        <end position="171"/>
    </location>
</feature>
<keyword evidence="4" id="KW-1185">Reference proteome</keyword>
<evidence type="ECO:0000256" key="1">
    <source>
        <dbReference type="SAM" id="MobiDB-lite"/>
    </source>
</evidence>
<dbReference type="KEGG" id="jsv:CNX70_13900"/>
<dbReference type="EMBL" id="CP023422">
    <property type="protein sequence ID" value="ATD61135.1"/>
    <property type="molecule type" value="Genomic_DNA"/>
</dbReference>
<dbReference type="Pfam" id="PF13503">
    <property type="entry name" value="DUF4123"/>
    <property type="match status" value="1"/>
</dbReference>
<organism evidence="3 4">
    <name type="scientific">Janthinobacterium svalbardensis</name>
    <dbReference type="NCBI Taxonomy" id="368607"/>
    <lineage>
        <taxon>Bacteria</taxon>
        <taxon>Pseudomonadati</taxon>
        <taxon>Pseudomonadota</taxon>
        <taxon>Betaproteobacteria</taxon>
        <taxon>Burkholderiales</taxon>
        <taxon>Oxalobacteraceae</taxon>
        <taxon>Janthinobacterium</taxon>
    </lineage>
</organism>